<dbReference type="Gene3D" id="3.30.230.10">
    <property type="match status" value="1"/>
</dbReference>
<evidence type="ECO:0000256" key="4">
    <source>
        <dbReference type="ARBA" id="ARBA00022759"/>
    </source>
</evidence>
<keyword evidence="2" id="KW-0819">tRNA processing</keyword>
<dbReference type="EC" id="3.1.26.5" evidence="7"/>
<dbReference type="InterPro" id="IPR014721">
    <property type="entry name" value="Ribsml_uS5_D2-typ_fold_subgr"/>
</dbReference>
<organism evidence="7">
    <name type="scientific">hydrothermal vent metagenome</name>
    <dbReference type="NCBI Taxonomy" id="652676"/>
    <lineage>
        <taxon>unclassified sequences</taxon>
        <taxon>metagenomes</taxon>
        <taxon>ecological metagenomes</taxon>
    </lineage>
</organism>
<dbReference type="InterPro" id="IPR020568">
    <property type="entry name" value="Ribosomal_Su5_D2-typ_SF"/>
</dbReference>
<gene>
    <name evidence="7" type="ORF">MNBD_GAMMA01-1667</name>
</gene>
<dbReference type="AlphaFoldDB" id="A0A3B0VKV0"/>
<dbReference type="GO" id="GO:0030677">
    <property type="term" value="C:ribonuclease P complex"/>
    <property type="evidence" value="ECO:0007669"/>
    <property type="project" value="TreeGrafter"/>
</dbReference>
<dbReference type="GO" id="GO:0042781">
    <property type="term" value="F:3'-tRNA processing endoribonuclease activity"/>
    <property type="evidence" value="ECO:0007669"/>
    <property type="project" value="TreeGrafter"/>
</dbReference>
<proteinExistence type="inferred from homology"/>
<keyword evidence="4" id="KW-0255">Endonuclease</keyword>
<dbReference type="SUPFAM" id="SSF54211">
    <property type="entry name" value="Ribosomal protein S5 domain 2-like"/>
    <property type="match status" value="1"/>
</dbReference>
<evidence type="ECO:0000256" key="3">
    <source>
        <dbReference type="ARBA" id="ARBA00022722"/>
    </source>
</evidence>
<name>A0A3B0VKV0_9ZZZZ</name>
<dbReference type="EMBL" id="UOEW01000215">
    <property type="protein sequence ID" value="VAW38997.1"/>
    <property type="molecule type" value="Genomic_DNA"/>
</dbReference>
<evidence type="ECO:0000256" key="5">
    <source>
        <dbReference type="ARBA" id="ARBA00022801"/>
    </source>
</evidence>
<keyword evidence="3" id="KW-0540">Nuclease</keyword>
<evidence type="ECO:0000313" key="7">
    <source>
        <dbReference type="EMBL" id="VAW38997.1"/>
    </source>
</evidence>
<evidence type="ECO:0000256" key="6">
    <source>
        <dbReference type="ARBA" id="ARBA00022884"/>
    </source>
</evidence>
<keyword evidence="6" id="KW-0694">RNA-binding</keyword>
<evidence type="ECO:0000256" key="1">
    <source>
        <dbReference type="ARBA" id="ARBA00002663"/>
    </source>
</evidence>
<dbReference type="InterPro" id="IPR000100">
    <property type="entry name" value="RNase_P"/>
</dbReference>
<dbReference type="PANTHER" id="PTHR33992">
    <property type="entry name" value="RIBONUCLEASE P PROTEIN COMPONENT"/>
    <property type="match status" value="1"/>
</dbReference>
<comment type="function">
    <text evidence="1">RNaseP catalyzes the removal of the 5'-leader sequence from pre-tRNA to produce the mature 5'-terminus. It can also cleave other RNA substrates such as 4.5S RNA. The protein component plays an auxiliary but essential role in vivo by binding to the 5'-leader sequence and broadening the substrate specificity of the ribozyme.</text>
</comment>
<dbReference type="GO" id="GO:0004526">
    <property type="term" value="F:ribonuclease P activity"/>
    <property type="evidence" value="ECO:0007669"/>
    <property type="project" value="UniProtKB-EC"/>
</dbReference>
<dbReference type="HAMAP" id="MF_00227">
    <property type="entry name" value="RNase_P"/>
    <property type="match status" value="1"/>
</dbReference>
<sequence>MAGLPKQVRLLNKADYNTVFSKSVKISNSLFLILIHKTSNPQTRLGLVISKKVDKRAVQRNRIKRIIRESFRNTDFETSCDYVVLAKPKISSLANKEIFESLTQLWNQAQSKIKQSRKNQ</sequence>
<dbReference type="GO" id="GO:0000049">
    <property type="term" value="F:tRNA binding"/>
    <property type="evidence" value="ECO:0007669"/>
    <property type="project" value="InterPro"/>
</dbReference>
<dbReference type="NCBIfam" id="TIGR00188">
    <property type="entry name" value="rnpA"/>
    <property type="match status" value="1"/>
</dbReference>
<dbReference type="PROSITE" id="PS00648">
    <property type="entry name" value="RIBONUCLEASE_P"/>
    <property type="match status" value="1"/>
</dbReference>
<accession>A0A3B0VKV0</accession>
<reference evidence="7" key="1">
    <citation type="submission" date="2018-06" db="EMBL/GenBank/DDBJ databases">
        <authorList>
            <person name="Zhirakovskaya E."/>
        </authorList>
    </citation>
    <scope>NUCLEOTIDE SEQUENCE</scope>
</reference>
<dbReference type="Pfam" id="PF00825">
    <property type="entry name" value="Ribonuclease_P"/>
    <property type="match status" value="1"/>
</dbReference>
<evidence type="ECO:0000256" key="2">
    <source>
        <dbReference type="ARBA" id="ARBA00022694"/>
    </source>
</evidence>
<dbReference type="InterPro" id="IPR020539">
    <property type="entry name" value="RNase_P_CS"/>
</dbReference>
<protein>
    <submittedName>
        <fullName evidence="7">Ribonuclease P protein component</fullName>
        <ecNumber evidence="7">3.1.26.5</ecNumber>
    </submittedName>
</protein>
<keyword evidence="5 7" id="KW-0378">Hydrolase</keyword>
<dbReference type="PANTHER" id="PTHR33992:SF1">
    <property type="entry name" value="RIBONUCLEASE P PROTEIN COMPONENT"/>
    <property type="match status" value="1"/>
</dbReference>